<dbReference type="InterPro" id="IPR016181">
    <property type="entry name" value="Acyl_CoA_acyltransferase"/>
</dbReference>
<proteinExistence type="predicted"/>
<dbReference type="Gene3D" id="3.40.630.30">
    <property type="match status" value="1"/>
</dbReference>
<dbReference type="Pfam" id="PF13302">
    <property type="entry name" value="Acetyltransf_3"/>
    <property type="match status" value="1"/>
</dbReference>
<dbReference type="InterPro" id="IPR000182">
    <property type="entry name" value="GNAT_dom"/>
</dbReference>
<dbReference type="GO" id="GO:0016747">
    <property type="term" value="F:acyltransferase activity, transferring groups other than amino-acyl groups"/>
    <property type="evidence" value="ECO:0007669"/>
    <property type="project" value="InterPro"/>
</dbReference>
<dbReference type="SUPFAM" id="SSF55729">
    <property type="entry name" value="Acyl-CoA N-acyltransferases (Nat)"/>
    <property type="match status" value="1"/>
</dbReference>
<dbReference type="PANTHER" id="PTHR43792:SF13">
    <property type="entry name" value="ACETYLTRANSFERASE"/>
    <property type="match status" value="1"/>
</dbReference>
<dbReference type="EMBL" id="CAEZSK010000078">
    <property type="protein sequence ID" value="CAB4541293.1"/>
    <property type="molecule type" value="Genomic_DNA"/>
</dbReference>
<evidence type="ECO:0000259" key="1">
    <source>
        <dbReference type="PROSITE" id="PS51186"/>
    </source>
</evidence>
<name>A0A6J6BSE8_9ZZZZ</name>
<feature type="domain" description="N-acetyltransferase" evidence="1">
    <location>
        <begin position="13"/>
        <end position="179"/>
    </location>
</feature>
<dbReference type="PROSITE" id="PS51186">
    <property type="entry name" value="GNAT"/>
    <property type="match status" value="1"/>
</dbReference>
<gene>
    <name evidence="2" type="ORF">UFOPK1419_00626</name>
</gene>
<dbReference type="CDD" id="cd04301">
    <property type="entry name" value="NAT_SF"/>
    <property type="match status" value="1"/>
</dbReference>
<sequence length="187" mass="21316">MPLHERVIETSRLELHHISAPDLIKLFEDRDDSSALTGKNFANPLRVLIDFQGPLAWRVPQVKADPACNKWFVRWIVAKEKLEVIGSTSFHGAPDSEGMLEIGLGIETEYQNQGFAKEALLGMWRWALEFPEVRTFRYTVSPENAPSIAVIKYFGFEFKGQQMDEIDGPEDIYELSAADFITKWGKI</sequence>
<protein>
    <submittedName>
        <fullName evidence="2">Unannotated protein</fullName>
    </submittedName>
</protein>
<accession>A0A6J6BSE8</accession>
<organism evidence="2">
    <name type="scientific">freshwater metagenome</name>
    <dbReference type="NCBI Taxonomy" id="449393"/>
    <lineage>
        <taxon>unclassified sequences</taxon>
        <taxon>metagenomes</taxon>
        <taxon>ecological metagenomes</taxon>
    </lineage>
</organism>
<dbReference type="InterPro" id="IPR051531">
    <property type="entry name" value="N-acetyltransferase"/>
</dbReference>
<evidence type="ECO:0000313" key="2">
    <source>
        <dbReference type="EMBL" id="CAB4541293.1"/>
    </source>
</evidence>
<dbReference type="PANTHER" id="PTHR43792">
    <property type="entry name" value="GNAT FAMILY, PUTATIVE (AFU_ORTHOLOGUE AFUA_3G00765)-RELATED-RELATED"/>
    <property type="match status" value="1"/>
</dbReference>
<reference evidence="2" key="1">
    <citation type="submission" date="2020-05" db="EMBL/GenBank/DDBJ databases">
        <authorList>
            <person name="Chiriac C."/>
            <person name="Salcher M."/>
            <person name="Ghai R."/>
            <person name="Kavagutti S V."/>
        </authorList>
    </citation>
    <scope>NUCLEOTIDE SEQUENCE</scope>
</reference>
<dbReference type="AlphaFoldDB" id="A0A6J6BSE8"/>